<accession>A0A0A9A3Z2</accession>
<name>A0A0A9A3Z2_ARUDO</name>
<reference evidence="1" key="2">
    <citation type="journal article" date="2015" name="Data Brief">
        <title>Shoot transcriptome of the giant reed, Arundo donax.</title>
        <authorList>
            <person name="Barrero R.A."/>
            <person name="Guerrero F.D."/>
            <person name="Moolhuijzen P."/>
            <person name="Goolsby J.A."/>
            <person name="Tidwell J."/>
            <person name="Bellgard S.E."/>
            <person name="Bellgard M.I."/>
        </authorList>
    </citation>
    <scope>NUCLEOTIDE SEQUENCE</scope>
    <source>
        <tissue evidence="1">Shoot tissue taken approximately 20 cm above the soil surface</tissue>
    </source>
</reference>
<organism evidence="1">
    <name type="scientific">Arundo donax</name>
    <name type="common">Giant reed</name>
    <name type="synonym">Donax arundinaceus</name>
    <dbReference type="NCBI Taxonomy" id="35708"/>
    <lineage>
        <taxon>Eukaryota</taxon>
        <taxon>Viridiplantae</taxon>
        <taxon>Streptophyta</taxon>
        <taxon>Embryophyta</taxon>
        <taxon>Tracheophyta</taxon>
        <taxon>Spermatophyta</taxon>
        <taxon>Magnoliopsida</taxon>
        <taxon>Liliopsida</taxon>
        <taxon>Poales</taxon>
        <taxon>Poaceae</taxon>
        <taxon>PACMAD clade</taxon>
        <taxon>Arundinoideae</taxon>
        <taxon>Arundineae</taxon>
        <taxon>Arundo</taxon>
    </lineage>
</organism>
<protein>
    <submittedName>
        <fullName evidence="1">Uncharacterized protein</fullName>
    </submittedName>
</protein>
<evidence type="ECO:0000313" key="1">
    <source>
        <dbReference type="EMBL" id="JAD44618.1"/>
    </source>
</evidence>
<dbReference type="AlphaFoldDB" id="A0A0A9A3Z2"/>
<dbReference type="EMBL" id="GBRH01253277">
    <property type="protein sequence ID" value="JAD44618.1"/>
    <property type="molecule type" value="Transcribed_RNA"/>
</dbReference>
<sequence>MLPASNSKTFNLSSSI</sequence>
<proteinExistence type="predicted"/>
<reference evidence="1" key="1">
    <citation type="submission" date="2014-09" db="EMBL/GenBank/DDBJ databases">
        <authorList>
            <person name="Magalhaes I.L.F."/>
            <person name="Oliveira U."/>
            <person name="Santos F.R."/>
            <person name="Vidigal T.H.D.A."/>
            <person name="Brescovit A.D."/>
            <person name="Santos A.J."/>
        </authorList>
    </citation>
    <scope>NUCLEOTIDE SEQUENCE</scope>
    <source>
        <tissue evidence="1">Shoot tissue taken approximately 20 cm above the soil surface</tissue>
    </source>
</reference>